<dbReference type="PANTHER" id="PTHR46796:SF12">
    <property type="entry name" value="HTH-TYPE DNA-BINDING TRANSCRIPTIONAL ACTIVATOR EUTR"/>
    <property type="match status" value="1"/>
</dbReference>
<evidence type="ECO:0000256" key="2">
    <source>
        <dbReference type="ARBA" id="ARBA00023125"/>
    </source>
</evidence>
<evidence type="ECO:0000313" key="6">
    <source>
        <dbReference type="Proteomes" id="UP000186228"/>
    </source>
</evidence>
<name>A0A1C3WGD2_9HYPH</name>
<keyword evidence="2" id="KW-0238">DNA-binding</keyword>
<dbReference type="SMART" id="SM00342">
    <property type="entry name" value="HTH_ARAC"/>
    <property type="match status" value="1"/>
</dbReference>
<proteinExistence type="predicted"/>
<dbReference type="Pfam" id="PF12833">
    <property type="entry name" value="HTH_18"/>
    <property type="match status" value="1"/>
</dbReference>
<dbReference type="InterPro" id="IPR018060">
    <property type="entry name" value="HTH_AraC"/>
</dbReference>
<dbReference type="PANTHER" id="PTHR46796">
    <property type="entry name" value="HTH-TYPE TRANSCRIPTIONAL ACTIVATOR RHAS-RELATED"/>
    <property type="match status" value="1"/>
</dbReference>
<gene>
    <name evidence="5" type="ORF">GA0061100_11855</name>
</gene>
<keyword evidence="3" id="KW-0804">Transcription</keyword>
<sequence>MTDFEHRFQGSTFENMLEALADGFGPLEAWRTGRDRPLNWKVGFWGNAKLSVVSNQDAGGWGARTGSGNPETLAIIVPRAGALEVSRGRAQIEGTPGQLLLLNGREADRVLVQDAPHRSDTLSLSWQTFTQVAAAILEKPLIGSIDLAPVVNVSTAAGQSIANLAQTIIMGMRDDGPLLSSPIAMSNLGQALADLIVRSIPHRHSLLLHKKVHVISPRHVRRAVEFMHTNMAEPLTMLTVAEEAGVSLRSLEMGFKNFKGTTPAAYLRAIRLQAVHQDLLDPSDESSTRDICIRWGFLHPGRFAAVYRTVYGENPSDTRKRSRR</sequence>
<accession>A0A1C3WGD2</accession>
<evidence type="ECO:0000256" key="1">
    <source>
        <dbReference type="ARBA" id="ARBA00023015"/>
    </source>
</evidence>
<dbReference type="PROSITE" id="PS01124">
    <property type="entry name" value="HTH_ARAC_FAMILY_2"/>
    <property type="match status" value="1"/>
</dbReference>
<reference evidence="6" key="1">
    <citation type="submission" date="2016-08" db="EMBL/GenBank/DDBJ databases">
        <authorList>
            <person name="Varghese N."/>
            <person name="Submissions Spin"/>
        </authorList>
    </citation>
    <scope>NUCLEOTIDE SEQUENCE [LARGE SCALE GENOMIC DNA]</scope>
    <source>
        <strain evidence="6">CCBAU 57015</strain>
    </source>
</reference>
<dbReference type="SUPFAM" id="SSF46689">
    <property type="entry name" value="Homeodomain-like"/>
    <property type="match status" value="1"/>
</dbReference>
<keyword evidence="1" id="KW-0805">Transcription regulation</keyword>
<feature type="domain" description="HTH araC/xylS-type" evidence="4">
    <location>
        <begin position="221"/>
        <end position="321"/>
    </location>
</feature>
<dbReference type="AlphaFoldDB" id="A0A1C3WGD2"/>
<organism evidence="5 6">
    <name type="scientific">Rhizobium hainanense</name>
    <dbReference type="NCBI Taxonomy" id="52131"/>
    <lineage>
        <taxon>Bacteria</taxon>
        <taxon>Pseudomonadati</taxon>
        <taxon>Pseudomonadota</taxon>
        <taxon>Alphaproteobacteria</taxon>
        <taxon>Hyphomicrobiales</taxon>
        <taxon>Rhizobiaceae</taxon>
        <taxon>Rhizobium/Agrobacterium group</taxon>
        <taxon>Rhizobium</taxon>
    </lineage>
</organism>
<dbReference type="GO" id="GO:0043565">
    <property type="term" value="F:sequence-specific DNA binding"/>
    <property type="evidence" value="ECO:0007669"/>
    <property type="project" value="InterPro"/>
</dbReference>
<dbReference type="Proteomes" id="UP000186228">
    <property type="component" value="Unassembled WGS sequence"/>
</dbReference>
<evidence type="ECO:0000313" key="5">
    <source>
        <dbReference type="EMBL" id="SCB39059.1"/>
    </source>
</evidence>
<dbReference type="Gene3D" id="1.10.10.60">
    <property type="entry name" value="Homeodomain-like"/>
    <property type="match status" value="1"/>
</dbReference>
<dbReference type="GO" id="GO:0003700">
    <property type="term" value="F:DNA-binding transcription factor activity"/>
    <property type="evidence" value="ECO:0007669"/>
    <property type="project" value="InterPro"/>
</dbReference>
<dbReference type="InterPro" id="IPR050204">
    <property type="entry name" value="AraC_XylS_family_regulators"/>
</dbReference>
<dbReference type="InterPro" id="IPR009057">
    <property type="entry name" value="Homeodomain-like_sf"/>
</dbReference>
<evidence type="ECO:0000256" key="3">
    <source>
        <dbReference type="ARBA" id="ARBA00023163"/>
    </source>
</evidence>
<keyword evidence="6" id="KW-1185">Reference proteome</keyword>
<evidence type="ECO:0000259" key="4">
    <source>
        <dbReference type="PROSITE" id="PS01124"/>
    </source>
</evidence>
<protein>
    <submittedName>
        <fullName evidence="5">AraC-binding-like domain-containing protein</fullName>
    </submittedName>
</protein>
<dbReference type="EMBL" id="FMAC01000018">
    <property type="protein sequence ID" value="SCB39059.1"/>
    <property type="molecule type" value="Genomic_DNA"/>
</dbReference>
<dbReference type="STRING" id="52131.GA0061100_11855"/>